<dbReference type="GO" id="GO:0001734">
    <property type="term" value="F:mRNA m(6)A methyltransferase activity"/>
    <property type="evidence" value="ECO:0007669"/>
    <property type="project" value="UniProtKB-EC"/>
</dbReference>
<feature type="region of interest" description="Disordered" evidence="7">
    <location>
        <begin position="183"/>
        <end position="205"/>
    </location>
</feature>
<dbReference type="PROSITE" id="PS51143">
    <property type="entry name" value="MT_A70"/>
    <property type="match status" value="1"/>
</dbReference>
<dbReference type="SUPFAM" id="SSF53335">
    <property type="entry name" value="S-adenosyl-L-methionine-dependent methyltransferases"/>
    <property type="match status" value="1"/>
</dbReference>
<dbReference type="Pfam" id="PF05063">
    <property type="entry name" value="MT-A70"/>
    <property type="match status" value="1"/>
</dbReference>
<comment type="catalytic activity">
    <reaction evidence="5">
        <text>an adenosine in mRNA + S-adenosyl-L-methionine = an N(6)-methyladenosine in mRNA + S-adenosyl-L-homocysteine + H(+)</text>
        <dbReference type="Rhea" id="RHEA:55584"/>
        <dbReference type="Rhea" id="RHEA-COMP:12414"/>
        <dbReference type="Rhea" id="RHEA-COMP:12417"/>
        <dbReference type="ChEBI" id="CHEBI:15378"/>
        <dbReference type="ChEBI" id="CHEBI:57856"/>
        <dbReference type="ChEBI" id="CHEBI:59789"/>
        <dbReference type="ChEBI" id="CHEBI:74411"/>
        <dbReference type="ChEBI" id="CHEBI:74449"/>
        <dbReference type="EC" id="2.1.1.348"/>
    </reaction>
</comment>
<proteinExistence type="inferred from homology"/>
<gene>
    <name evidence="8" type="ORF">GSOID_T00005147001</name>
</gene>
<dbReference type="AlphaFoldDB" id="E4XAI5"/>
<dbReference type="PANTHER" id="PTHR12829:SF7">
    <property type="entry name" value="N6-ADENOSINE-METHYLTRANSFERASE CATALYTIC SUBUNIT"/>
    <property type="match status" value="1"/>
</dbReference>
<dbReference type="GO" id="GO:0036396">
    <property type="term" value="C:RNA N6-methyladenosine methyltransferase complex"/>
    <property type="evidence" value="ECO:0007669"/>
    <property type="project" value="TreeGrafter"/>
</dbReference>
<keyword evidence="2" id="KW-0489">Methyltransferase</keyword>
<evidence type="ECO:0000256" key="3">
    <source>
        <dbReference type="ARBA" id="ARBA00022679"/>
    </source>
</evidence>
<evidence type="ECO:0000313" key="8">
    <source>
        <dbReference type="EMBL" id="CBY08568.1"/>
    </source>
</evidence>
<keyword evidence="9" id="KW-1185">Reference proteome</keyword>
<dbReference type="InParanoid" id="E4XAI5"/>
<dbReference type="GO" id="GO:0032259">
    <property type="term" value="P:methylation"/>
    <property type="evidence" value="ECO:0007669"/>
    <property type="project" value="UniProtKB-KW"/>
</dbReference>
<keyword evidence="4" id="KW-0949">S-adenosyl-L-methionine</keyword>
<accession>E4XAI5</accession>
<dbReference type="OrthoDB" id="10262526at2759"/>
<evidence type="ECO:0000313" key="9">
    <source>
        <dbReference type="Proteomes" id="UP000001307"/>
    </source>
</evidence>
<protein>
    <recommendedName>
        <fullName evidence="1">mRNA m(6)A methyltransferase</fullName>
        <ecNumber evidence="1">2.1.1.348</ecNumber>
    </recommendedName>
</protein>
<evidence type="ECO:0000256" key="5">
    <source>
        <dbReference type="ARBA" id="ARBA00048957"/>
    </source>
</evidence>
<dbReference type="InterPro" id="IPR007757">
    <property type="entry name" value="MT-A70-like"/>
</dbReference>
<reference evidence="8" key="1">
    <citation type="journal article" date="2010" name="Science">
        <title>Plasticity of animal genome architecture unmasked by rapid evolution of a pelagic tunicate.</title>
        <authorList>
            <person name="Denoeud F."/>
            <person name="Henriet S."/>
            <person name="Mungpakdee S."/>
            <person name="Aury J.M."/>
            <person name="Da Silva C."/>
            <person name="Brinkmann H."/>
            <person name="Mikhaleva J."/>
            <person name="Olsen L.C."/>
            <person name="Jubin C."/>
            <person name="Canestro C."/>
            <person name="Bouquet J.M."/>
            <person name="Danks G."/>
            <person name="Poulain J."/>
            <person name="Campsteijn C."/>
            <person name="Adamski M."/>
            <person name="Cross I."/>
            <person name="Yadetie F."/>
            <person name="Muffato M."/>
            <person name="Louis A."/>
            <person name="Butcher S."/>
            <person name="Tsagkogeorga G."/>
            <person name="Konrad A."/>
            <person name="Singh S."/>
            <person name="Jensen M.F."/>
            <person name="Cong E.H."/>
            <person name="Eikeseth-Otteraa H."/>
            <person name="Noel B."/>
            <person name="Anthouard V."/>
            <person name="Porcel B.M."/>
            <person name="Kachouri-Lafond R."/>
            <person name="Nishino A."/>
            <person name="Ugolini M."/>
            <person name="Chourrout P."/>
            <person name="Nishida H."/>
            <person name="Aasland R."/>
            <person name="Huzurbazar S."/>
            <person name="Westhof E."/>
            <person name="Delsuc F."/>
            <person name="Lehrach H."/>
            <person name="Reinhardt R."/>
            <person name="Weissenbach J."/>
            <person name="Roy S.W."/>
            <person name="Artiguenave F."/>
            <person name="Postlethwait J.H."/>
            <person name="Manak J.R."/>
            <person name="Thompson E.M."/>
            <person name="Jaillon O."/>
            <person name="Du Pasquier L."/>
            <person name="Boudinot P."/>
            <person name="Liberles D.A."/>
            <person name="Volff J.N."/>
            <person name="Philippe H."/>
            <person name="Lenhard B."/>
            <person name="Roest Crollius H."/>
            <person name="Wincker P."/>
            <person name="Chourrout D."/>
        </authorList>
    </citation>
    <scope>NUCLEOTIDE SEQUENCE [LARGE SCALE GENOMIC DNA]</scope>
</reference>
<keyword evidence="3" id="KW-0808">Transferase</keyword>
<evidence type="ECO:0000256" key="4">
    <source>
        <dbReference type="ARBA" id="ARBA00022691"/>
    </source>
</evidence>
<sequence>MSESLKSKLAARREARGQAPLLPLKSISQTGKDGEITSDALGSSSSYDGKRTLQKTSIMEKRVHVLPKKTRRSESDELDDLLNTKSAKELESKRSLEEIDKLLGTPSIKEKNNAQKFKSNDGLKIFCDFETRRRCPDPDCQKIHFKKIIKPHTQEHLGDCSFLNNCFNHDSCKYVHYEIEKDSKEETSSVDDPESGSPVKPKVTSGMNEPQWINCDIRHMDLTTLGKYSVIMADPPWDIHMELPYGTMKDEEMRNLRIQDLSDDGLFFLWVTGRAMELGRELLRLWGYTWVDEITWVKINQLQRLIRTGRTGHWLNHGKEHCLVGIKGSPPNLNRGLDCDVLVAEVRDTSHKPDEIYGIIERLAPGTRKLELFGRMHNIQPNWVTVGNQLEGVHIHDEELVRSFRARYPDGHVRRPK</sequence>
<dbReference type="InterPro" id="IPR029063">
    <property type="entry name" value="SAM-dependent_MTases_sf"/>
</dbReference>
<dbReference type="Proteomes" id="UP000001307">
    <property type="component" value="Unassembled WGS sequence"/>
</dbReference>
<evidence type="ECO:0000256" key="6">
    <source>
        <dbReference type="PROSITE-ProRule" id="PRU00489"/>
    </source>
</evidence>
<name>E4XAI5_OIKDI</name>
<dbReference type="GO" id="GO:0005634">
    <property type="term" value="C:nucleus"/>
    <property type="evidence" value="ECO:0007669"/>
    <property type="project" value="TreeGrafter"/>
</dbReference>
<evidence type="ECO:0000256" key="1">
    <source>
        <dbReference type="ARBA" id="ARBA00012160"/>
    </source>
</evidence>
<dbReference type="PANTHER" id="PTHR12829">
    <property type="entry name" value="N6-ADENOSINE-METHYLTRANSFERASE"/>
    <property type="match status" value="1"/>
</dbReference>
<evidence type="ECO:0000256" key="7">
    <source>
        <dbReference type="SAM" id="MobiDB-lite"/>
    </source>
</evidence>
<comment type="similarity">
    <text evidence="6">Belongs to the MT-A70-like family.</text>
</comment>
<dbReference type="EMBL" id="FN653032">
    <property type="protein sequence ID" value="CBY08568.1"/>
    <property type="molecule type" value="Genomic_DNA"/>
</dbReference>
<feature type="region of interest" description="Disordered" evidence="7">
    <location>
        <begin position="1"/>
        <end position="54"/>
    </location>
</feature>
<dbReference type="EC" id="2.1.1.348" evidence="1"/>
<organism evidence="8">
    <name type="scientific">Oikopleura dioica</name>
    <name type="common">Tunicate</name>
    <dbReference type="NCBI Taxonomy" id="34765"/>
    <lineage>
        <taxon>Eukaryota</taxon>
        <taxon>Metazoa</taxon>
        <taxon>Chordata</taxon>
        <taxon>Tunicata</taxon>
        <taxon>Appendicularia</taxon>
        <taxon>Copelata</taxon>
        <taxon>Oikopleuridae</taxon>
        <taxon>Oikopleura</taxon>
    </lineage>
</organism>
<evidence type="ECO:0000256" key="2">
    <source>
        <dbReference type="ARBA" id="ARBA00022603"/>
    </source>
</evidence>